<dbReference type="KEGG" id="rba:RB9296"/>
<proteinExistence type="predicted"/>
<dbReference type="EMBL" id="BX294149">
    <property type="protein sequence ID" value="CAD76182.1"/>
    <property type="molecule type" value="Genomic_DNA"/>
</dbReference>
<evidence type="ECO:0000313" key="3">
    <source>
        <dbReference type="Proteomes" id="UP000001025"/>
    </source>
</evidence>
<dbReference type="HOGENOM" id="CLU_1711824_0_0_0"/>
<organism evidence="2 3">
    <name type="scientific">Rhodopirellula baltica (strain DSM 10527 / NCIMB 13988 / SH1)</name>
    <dbReference type="NCBI Taxonomy" id="243090"/>
    <lineage>
        <taxon>Bacteria</taxon>
        <taxon>Pseudomonadati</taxon>
        <taxon>Planctomycetota</taxon>
        <taxon>Planctomycetia</taxon>
        <taxon>Pirellulales</taxon>
        <taxon>Pirellulaceae</taxon>
        <taxon>Rhodopirellula</taxon>
    </lineage>
</organism>
<gene>
    <name evidence="2" type="ordered locus">RB9296</name>
</gene>
<reference evidence="2 3" key="1">
    <citation type="journal article" date="2003" name="Proc. Natl. Acad. Sci. U.S.A.">
        <title>Complete genome sequence of the marine planctomycete Pirellula sp. strain 1.</title>
        <authorList>
            <person name="Gloeckner F.O."/>
            <person name="Kube M."/>
            <person name="Bauer M."/>
            <person name="Teeling H."/>
            <person name="Lombardot T."/>
            <person name="Ludwig W."/>
            <person name="Gade D."/>
            <person name="Beck A."/>
            <person name="Borzym K."/>
            <person name="Heitmann K."/>
            <person name="Rabus R."/>
            <person name="Schlesner H."/>
            <person name="Amann R."/>
            <person name="Reinhardt R."/>
        </authorList>
    </citation>
    <scope>NUCLEOTIDE SEQUENCE [LARGE SCALE GENOMIC DNA]</scope>
    <source>
        <strain evidence="3">DSM 10527 / NCIMB 13988 / SH1</strain>
    </source>
</reference>
<sequence>MNRSMNEQNPYQTTIEIAEDSYSTAGMRYGGIGRLAFALGYFGITAMQWILAAVAYSVTEAGVVAVDVPLALIAGVATIALSWYRMINQGSSGFWGFATIIPLVNLFVFLRCMVCPEGYADTKTLDTAGKVIGLVLFIMLLGFIGMFFFVFSM</sequence>
<feature type="transmembrane region" description="Helical" evidence="1">
    <location>
        <begin position="35"/>
        <end position="56"/>
    </location>
</feature>
<keyword evidence="1" id="KW-0472">Membrane</keyword>
<evidence type="ECO:0000313" key="2">
    <source>
        <dbReference type="EMBL" id="CAD76182.1"/>
    </source>
</evidence>
<keyword evidence="1" id="KW-0812">Transmembrane</keyword>
<dbReference type="Proteomes" id="UP000001025">
    <property type="component" value="Chromosome"/>
</dbReference>
<dbReference type="EnsemblBacteria" id="CAD76182">
    <property type="protein sequence ID" value="CAD76182"/>
    <property type="gene ID" value="RB9296"/>
</dbReference>
<feature type="transmembrane region" description="Helical" evidence="1">
    <location>
        <begin position="62"/>
        <end position="81"/>
    </location>
</feature>
<feature type="transmembrane region" description="Helical" evidence="1">
    <location>
        <begin position="93"/>
        <end position="111"/>
    </location>
</feature>
<keyword evidence="3" id="KW-1185">Reference proteome</keyword>
<dbReference type="AlphaFoldDB" id="Q7ULT7"/>
<evidence type="ECO:0000256" key="1">
    <source>
        <dbReference type="SAM" id="Phobius"/>
    </source>
</evidence>
<feature type="transmembrane region" description="Helical" evidence="1">
    <location>
        <begin position="131"/>
        <end position="151"/>
    </location>
</feature>
<dbReference type="OrthoDB" id="288551at2"/>
<name>Q7ULT7_RHOBA</name>
<protein>
    <submittedName>
        <fullName evidence="2">Uncharacterized protein</fullName>
    </submittedName>
</protein>
<dbReference type="InParanoid" id="Q7ULT7"/>
<keyword evidence="1" id="KW-1133">Transmembrane helix</keyword>
<accession>Q7ULT7</accession>
<dbReference type="PATRIC" id="fig|243090.15.peg.4454"/>